<dbReference type="AlphaFoldDB" id="S6ADK7"/>
<dbReference type="OrthoDB" id="110323at2"/>
<proteinExistence type="predicted"/>
<accession>S6ADK7</accession>
<dbReference type="InterPro" id="IPR025737">
    <property type="entry name" value="FApF"/>
</dbReference>
<dbReference type="Proteomes" id="UP000015559">
    <property type="component" value="Chromosome"/>
</dbReference>
<dbReference type="Pfam" id="PF13557">
    <property type="entry name" value="Phenol_MetA_deg"/>
    <property type="match status" value="1"/>
</dbReference>
<dbReference type="KEGG" id="sdr:SCD_n02743"/>
<dbReference type="RefSeq" id="WP_009207497.1">
    <property type="nucleotide sequence ID" value="NC_022357.1"/>
</dbReference>
<evidence type="ECO:0000256" key="1">
    <source>
        <dbReference type="SAM" id="Phobius"/>
    </source>
</evidence>
<gene>
    <name evidence="2" type="ORF">SCD_n02743</name>
</gene>
<name>S6ADK7_SULDS</name>
<feature type="transmembrane region" description="Helical" evidence="1">
    <location>
        <begin position="21"/>
        <end position="41"/>
    </location>
</feature>
<evidence type="ECO:0000313" key="2">
    <source>
        <dbReference type="EMBL" id="BAN36543.1"/>
    </source>
</evidence>
<sequence>MTQKMEIASGKAIRLVMDRKTSLAVNTLVYCMACLSIPALAGPPYRTDDPEPVEYQHHEFYIATQQIKTVDGRTGTLPHFEFNYGSAPDVMLHIIAPVVFSSPAEGPRQRGLGDVEFGVKYRFMQETDSRPMVGTFPILVTHTGNADKGLGNGDAQMFLPIWLQKKWGEWQSYGGGGYWINHAPDAKNYWFFGWQVQKELSEHLTLGGEIFHNTEQVAGQGSSTGFNLGGSYNFDEHNHLLFSAGKGLTNVDNTNKFSSYVGYQWTW</sequence>
<dbReference type="EMBL" id="AP013066">
    <property type="protein sequence ID" value="BAN36543.1"/>
    <property type="molecule type" value="Genomic_DNA"/>
</dbReference>
<protein>
    <submittedName>
        <fullName evidence="2">Uncharacterized protein</fullName>
    </submittedName>
</protein>
<keyword evidence="3" id="KW-1185">Reference proteome</keyword>
<evidence type="ECO:0000313" key="3">
    <source>
        <dbReference type="Proteomes" id="UP000015559"/>
    </source>
</evidence>
<organism evidence="2 3">
    <name type="scientific">Sulfuricella denitrificans (strain DSM 22764 / NBRC 105220 / skB26)</name>
    <dbReference type="NCBI Taxonomy" id="1163617"/>
    <lineage>
        <taxon>Bacteria</taxon>
        <taxon>Pseudomonadati</taxon>
        <taxon>Pseudomonadota</taxon>
        <taxon>Betaproteobacteria</taxon>
        <taxon>Nitrosomonadales</taxon>
        <taxon>Sulfuricellaceae</taxon>
        <taxon>Sulfuricella</taxon>
    </lineage>
</organism>
<dbReference type="eggNOG" id="ENOG502ZMVA">
    <property type="taxonomic scope" value="Bacteria"/>
</dbReference>
<reference evidence="2 3" key="1">
    <citation type="journal article" date="2012" name="Appl. Environ. Microbiol.">
        <title>Draft genome sequence of a psychrotolerant sulfur-oxidizing bacterium, Sulfuricella denitrificans skB26, and proteomic insights into cold adaptation.</title>
        <authorList>
            <person name="Watanabe T."/>
            <person name="Kojima H."/>
            <person name="Fukui M."/>
        </authorList>
    </citation>
    <scope>NUCLEOTIDE SEQUENCE [LARGE SCALE GENOMIC DNA]</scope>
    <source>
        <strain evidence="3">skB26</strain>
    </source>
</reference>
<keyword evidence="1" id="KW-1133">Transmembrane helix</keyword>
<dbReference type="HOGENOM" id="CLU_1041794_0_0_4"/>
<dbReference type="STRING" id="1163617.SCD_n02743"/>
<keyword evidence="1" id="KW-0812">Transmembrane</keyword>
<keyword evidence="1" id="KW-0472">Membrane</keyword>